<feature type="region of interest" description="Disordered" evidence="1">
    <location>
        <begin position="220"/>
        <end position="239"/>
    </location>
</feature>
<organism evidence="2 3">
    <name type="scientific">Acer saccharum</name>
    <name type="common">Sugar maple</name>
    <dbReference type="NCBI Taxonomy" id="4024"/>
    <lineage>
        <taxon>Eukaryota</taxon>
        <taxon>Viridiplantae</taxon>
        <taxon>Streptophyta</taxon>
        <taxon>Embryophyta</taxon>
        <taxon>Tracheophyta</taxon>
        <taxon>Spermatophyta</taxon>
        <taxon>Magnoliopsida</taxon>
        <taxon>eudicotyledons</taxon>
        <taxon>Gunneridae</taxon>
        <taxon>Pentapetalae</taxon>
        <taxon>rosids</taxon>
        <taxon>malvids</taxon>
        <taxon>Sapindales</taxon>
        <taxon>Sapindaceae</taxon>
        <taxon>Hippocastanoideae</taxon>
        <taxon>Acereae</taxon>
        <taxon>Acer</taxon>
    </lineage>
</organism>
<proteinExistence type="predicted"/>
<evidence type="ECO:0000256" key="1">
    <source>
        <dbReference type="SAM" id="MobiDB-lite"/>
    </source>
</evidence>
<sequence>MEYWGRNGDENKNIENINLMFSGFFSIRLNSSEINKLYKTVVSEILDNIVEGVTRNDLFVRQSVKFANTMVIRPMNFWIARTHPLKQSNLIVELGFWHIFITYSLRLISHRTTDAATLAVEYMEGQDKISARHAAWSAYLQQFTFVLKHKAGNSNRVADALSRRSSLLSTMSVTIPGFDLFRDLLVTDPYFATVMAALQAGEKSDFLLVDGFLFRAQNLPENSSGGRKQIGGKQNSQTRELQHLEPNTKLMRNDSVTNALKDKTPSEDKTSGVTFSAKKRKVVQMPRAVIVKEKKRIQNCLSVGQTKVDQAVVLGPTDELGQVSNSYKVQALVSQMVVDLPTVIGPTEDPIQVSEMHMDQSNVLSLGKREIQEGEVGNQSEGKKVKISSKINQARHDTIEGVSLDGNQSQNEVLQGVPQLGSVTSSEVSVLVFKSLPVDRSLSIRRVQ</sequence>
<reference evidence="2" key="1">
    <citation type="journal article" date="2022" name="Plant J.">
        <title>Strategies of tolerance reflected in two North American maple genomes.</title>
        <authorList>
            <person name="McEvoy S.L."/>
            <person name="Sezen U.U."/>
            <person name="Trouern-Trend A."/>
            <person name="McMahon S.M."/>
            <person name="Schaberg P.G."/>
            <person name="Yang J."/>
            <person name="Wegrzyn J.L."/>
            <person name="Swenson N.G."/>
        </authorList>
    </citation>
    <scope>NUCLEOTIDE SEQUENCE</scope>
    <source>
        <strain evidence="2">NS2018</strain>
    </source>
</reference>
<evidence type="ECO:0000313" key="2">
    <source>
        <dbReference type="EMBL" id="KAK0588795.1"/>
    </source>
</evidence>
<comment type="caution">
    <text evidence="2">The sequence shown here is derived from an EMBL/GenBank/DDBJ whole genome shotgun (WGS) entry which is preliminary data.</text>
</comment>
<dbReference type="EMBL" id="JAUESC010000381">
    <property type="protein sequence ID" value="KAK0588795.1"/>
    <property type="molecule type" value="Genomic_DNA"/>
</dbReference>
<name>A0AA39SFV0_ACESA</name>
<dbReference type="AlphaFoldDB" id="A0AA39SFV0"/>
<keyword evidence="3" id="KW-1185">Reference proteome</keyword>
<accession>A0AA39SFV0</accession>
<protein>
    <submittedName>
        <fullName evidence="2">Uncharacterized protein</fullName>
    </submittedName>
</protein>
<gene>
    <name evidence="2" type="ORF">LWI29_005606</name>
</gene>
<evidence type="ECO:0000313" key="3">
    <source>
        <dbReference type="Proteomes" id="UP001168877"/>
    </source>
</evidence>
<reference evidence="2" key="2">
    <citation type="submission" date="2023-06" db="EMBL/GenBank/DDBJ databases">
        <authorList>
            <person name="Swenson N.G."/>
            <person name="Wegrzyn J.L."/>
            <person name="Mcevoy S.L."/>
        </authorList>
    </citation>
    <scope>NUCLEOTIDE SEQUENCE</scope>
    <source>
        <strain evidence="2">NS2018</strain>
        <tissue evidence="2">Leaf</tissue>
    </source>
</reference>
<dbReference type="Proteomes" id="UP001168877">
    <property type="component" value="Unassembled WGS sequence"/>
</dbReference>